<dbReference type="AlphaFoldDB" id="A0A0A9BA09"/>
<reference evidence="1" key="1">
    <citation type="submission" date="2014-09" db="EMBL/GenBank/DDBJ databases">
        <authorList>
            <person name="Magalhaes I.L.F."/>
            <person name="Oliveira U."/>
            <person name="Santos F.R."/>
            <person name="Vidigal T.H.D.A."/>
            <person name="Brescovit A.D."/>
            <person name="Santos A.J."/>
        </authorList>
    </citation>
    <scope>NUCLEOTIDE SEQUENCE</scope>
    <source>
        <tissue evidence="1">Shoot tissue taken approximately 20 cm above the soil surface</tissue>
    </source>
</reference>
<proteinExistence type="predicted"/>
<protein>
    <submittedName>
        <fullName evidence="1">Uncharacterized protein</fullName>
    </submittedName>
</protein>
<organism evidence="1">
    <name type="scientific">Arundo donax</name>
    <name type="common">Giant reed</name>
    <name type="synonym">Donax arundinaceus</name>
    <dbReference type="NCBI Taxonomy" id="35708"/>
    <lineage>
        <taxon>Eukaryota</taxon>
        <taxon>Viridiplantae</taxon>
        <taxon>Streptophyta</taxon>
        <taxon>Embryophyta</taxon>
        <taxon>Tracheophyta</taxon>
        <taxon>Spermatophyta</taxon>
        <taxon>Magnoliopsida</taxon>
        <taxon>Liliopsida</taxon>
        <taxon>Poales</taxon>
        <taxon>Poaceae</taxon>
        <taxon>PACMAD clade</taxon>
        <taxon>Arundinoideae</taxon>
        <taxon>Arundineae</taxon>
        <taxon>Arundo</taxon>
    </lineage>
</organism>
<name>A0A0A9BA09_ARUDO</name>
<reference evidence="1" key="2">
    <citation type="journal article" date="2015" name="Data Brief">
        <title>Shoot transcriptome of the giant reed, Arundo donax.</title>
        <authorList>
            <person name="Barrero R.A."/>
            <person name="Guerrero F.D."/>
            <person name="Moolhuijzen P."/>
            <person name="Goolsby J.A."/>
            <person name="Tidwell J."/>
            <person name="Bellgard S.E."/>
            <person name="Bellgard M.I."/>
        </authorList>
    </citation>
    <scope>NUCLEOTIDE SEQUENCE</scope>
    <source>
        <tissue evidence="1">Shoot tissue taken approximately 20 cm above the soil surface</tissue>
    </source>
</reference>
<evidence type="ECO:0000313" key="1">
    <source>
        <dbReference type="EMBL" id="JAD60824.1"/>
    </source>
</evidence>
<sequence>MTGRRRRKKGNRRGLRGR</sequence>
<dbReference type="EMBL" id="GBRH01237071">
    <property type="protein sequence ID" value="JAD60824.1"/>
    <property type="molecule type" value="Transcribed_RNA"/>
</dbReference>
<accession>A0A0A9BA09</accession>